<dbReference type="Proteomes" id="UP000005459">
    <property type="component" value="Unassembled WGS sequence"/>
</dbReference>
<organism evidence="1 2">
    <name type="scientific">Thiocapsa marina 5811</name>
    <dbReference type="NCBI Taxonomy" id="768671"/>
    <lineage>
        <taxon>Bacteria</taxon>
        <taxon>Pseudomonadati</taxon>
        <taxon>Pseudomonadota</taxon>
        <taxon>Gammaproteobacteria</taxon>
        <taxon>Chromatiales</taxon>
        <taxon>Chromatiaceae</taxon>
        <taxon>Thiocapsa</taxon>
    </lineage>
</organism>
<protein>
    <submittedName>
        <fullName evidence="1">Uncharacterized protein</fullName>
    </submittedName>
</protein>
<dbReference type="EMBL" id="AFWV01000007">
    <property type="protein sequence ID" value="EGV18298.1"/>
    <property type="molecule type" value="Genomic_DNA"/>
</dbReference>
<proteinExistence type="predicted"/>
<dbReference type="AlphaFoldDB" id="F9UBI0"/>
<name>F9UBI0_9GAMM</name>
<dbReference type="eggNOG" id="ENOG5033039">
    <property type="taxonomic scope" value="Bacteria"/>
</dbReference>
<dbReference type="STRING" id="768671.ThimaDRAFT_2282"/>
<dbReference type="RefSeq" id="WP_007193157.1">
    <property type="nucleotide sequence ID" value="NZ_AFWV01000007.1"/>
</dbReference>
<keyword evidence="2" id="KW-1185">Reference proteome</keyword>
<dbReference type="OrthoDB" id="8564622at2"/>
<reference evidence="1 2" key="1">
    <citation type="submission" date="2011-06" db="EMBL/GenBank/DDBJ databases">
        <title>The draft genome of Thiocapsa marina 5811.</title>
        <authorList>
            <consortium name="US DOE Joint Genome Institute (JGI-PGF)"/>
            <person name="Lucas S."/>
            <person name="Han J."/>
            <person name="Cheng J.-F."/>
            <person name="Goodwin L."/>
            <person name="Pitluck S."/>
            <person name="Peters L."/>
            <person name="Land M.L."/>
            <person name="Hauser L."/>
            <person name="Vogl K."/>
            <person name="Liu Z."/>
            <person name="Imhoff J."/>
            <person name="Thiel V."/>
            <person name="Frigaard N.-U."/>
            <person name="Bryant D."/>
            <person name="Woyke T.J."/>
        </authorList>
    </citation>
    <scope>NUCLEOTIDE SEQUENCE [LARGE SCALE GENOMIC DNA]</scope>
    <source>
        <strain evidence="1 2">5811</strain>
    </source>
</reference>
<gene>
    <name evidence="1" type="ORF">ThimaDRAFT_2282</name>
</gene>
<sequence length="107" mass="12019">MSLSRVKNIDDHVERTRRAIFADAGLLDCLELEMEGSVRSSAVLDPLQKGFRALEDAGKDRSDTFRRTDLPLMDLVGTYAEEIPFHTLLEQINETRRRGLDVGGDDA</sequence>
<accession>F9UBI0</accession>
<evidence type="ECO:0000313" key="2">
    <source>
        <dbReference type="Proteomes" id="UP000005459"/>
    </source>
</evidence>
<evidence type="ECO:0000313" key="1">
    <source>
        <dbReference type="EMBL" id="EGV18298.1"/>
    </source>
</evidence>